<name>A0A0G2EHQ9_9PEZI</name>
<protein>
    <submittedName>
        <fullName evidence="1">Putative f-box domain cyclin-like protein</fullName>
    </submittedName>
</protein>
<dbReference type="AlphaFoldDB" id="A0A0G2EHQ9"/>
<dbReference type="Proteomes" id="UP000034182">
    <property type="component" value="Unassembled WGS sequence"/>
</dbReference>
<reference evidence="1 2" key="1">
    <citation type="submission" date="2015-03" db="EMBL/GenBank/DDBJ databases">
        <authorList>
            <person name="Morales-Cruz A."/>
            <person name="Amrine K.C."/>
            <person name="Cantu D."/>
        </authorList>
    </citation>
    <scope>NUCLEOTIDE SEQUENCE [LARGE SCALE GENOMIC DNA]</scope>
    <source>
        <strain evidence="1">DS831</strain>
    </source>
</reference>
<evidence type="ECO:0000313" key="1">
    <source>
        <dbReference type="EMBL" id="KKY21761.1"/>
    </source>
</evidence>
<comment type="caution">
    <text evidence="1">The sequence shown here is derived from an EMBL/GenBank/DDBJ whole genome shotgun (WGS) entry which is preliminary data.</text>
</comment>
<evidence type="ECO:0000313" key="2">
    <source>
        <dbReference type="Proteomes" id="UP000034182"/>
    </source>
</evidence>
<accession>A0A0G2EHQ9</accession>
<sequence>MTVTIEDLADELLLDILDYISIRHRWDIDFKTWEGNTEIASRIRTLHSVALVSRRLYRVANQVLYTVLIDGADARRRSQFLQTAVRRPELAAMVKEVRFSYFDWHGTLNASGIPAEYTEVLEAAKSVDIGDEHESASFQNALQENFNGADVALLFSQLPSLETLEFEVDETWFHTWKWFLCLARRTTEKGSGPLSSLRHLRSRREDTLEHVSILVSDRCNVFKEMLQRGFVSPRFGSFKAFARLRHLEIAEYIISDPAMWDLNLGPVPTPDYSDLVDIFPACLESLVIQCDFTLCPESAVPKKAHFLLALVRQVTSLPSFRRLTLLRLGDLPRGARKKISLADFPDEILLLIFQHFRLAGFLYNPVEEQVFFYDDRLILFQRRCDVLRNISQTCKKLCRVAQPLLYEVINCLNHSRRRLDILRTLIRRNDLAGAVKEVHLRHEFEVPLTELVRRYPEVINAARDVDIEMGRAFIGAVRTGRCEAQIALALNFMANLSYLNICLDERFVEDYNWMFRLLRQSSFKMTQNGHGGPFANIKTIETGYGGLEFGYNPVFISEFVTLPHLREITLRSAWSGETACGIQWDPQANSSNITTINLDASSVTNEFIRKLLTACRAPKTFIYSWGGPPAADSMHDFADFMRALRLRRDTLETIRLDVVLKANFFEYLAIENEYLPPLGSFKDFTRLTELEVPGHLLLGSPLLDWDNFDGEHWPAFLSDLDYSFLTDVFPPSLERLTVDCMGLEEDVTFILPFLNEFAGRCAERLPKLRFVRLVVVDVDDFPLLKGVKETLESQGIEVLVKDFIDEEGWEDDMEVRYGPDGRKKITSRLIGDVLHLWPHEVAAQNQPAVQNQDAPQN</sequence>
<organism evidence="1 2">
    <name type="scientific">Diplodia seriata</name>
    <dbReference type="NCBI Taxonomy" id="420778"/>
    <lineage>
        <taxon>Eukaryota</taxon>
        <taxon>Fungi</taxon>
        <taxon>Dikarya</taxon>
        <taxon>Ascomycota</taxon>
        <taxon>Pezizomycotina</taxon>
        <taxon>Dothideomycetes</taxon>
        <taxon>Dothideomycetes incertae sedis</taxon>
        <taxon>Botryosphaeriales</taxon>
        <taxon>Botryosphaeriaceae</taxon>
        <taxon>Diplodia</taxon>
    </lineage>
</organism>
<dbReference type="EMBL" id="LAQI01000081">
    <property type="protein sequence ID" value="KKY21761.1"/>
    <property type="molecule type" value="Genomic_DNA"/>
</dbReference>
<gene>
    <name evidence="1" type="ORF">UCDDS831_g04016</name>
</gene>
<proteinExistence type="predicted"/>
<reference evidence="1 2" key="2">
    <citation type="submission" date="2015-05" db="EMBL/GenBank/DDBJ databases">
        <title>Distinctive expansion of gene families associated with plant cell wall degradation and secondary metabolism in the genomes of grapevine trunk pathogens.</title>
        <authorList>
            <person name="Lawrence D.P."/>
            <person name="Travadon R."/>
            <person name="Rolshausen P.E."/>
            <person name="Baumgartner K."/>
        </authorList>
    </citation>
    <scope>NUCLEOTIDE SEQUENCE [LARGE SCALE GENOMIC DNA]</scope>
    <source>
        <strain evidence="1">DS831</strain>
    </source>
</reference>